<keyword evidence="2" id="KW-0812">Transmembrane</keyword>
<evidence type="ECO:0000256" key="2">
    <source>
        <dbReference type="SAM" id="Phobius"/>
    </source>
</evidence>
<proteinExistence type="predicted"/>
<evidence type="ECO:0000313" key="5">
    <source>
        <dbReference type="Proteomes" id="UP000452141"/>
    </source>
</evidence>
<feature type="transmembrane region" description="Helical" evidence="2">
    <location>
        <begin position="154"/>
        <end position="173"/>
    </location>
</feature>
<accession>A0A844FQJ8</accession>
<evidence type="ECO:0000256" key="1">
    <source>
        <dbReference type="SAM" id="MobiDB-lite"/>
    </source>
</evidence>
<feature type="region of interest" description="Disordered" evidence="1">
    <location>
        <begin position="230"/>
        <end position="251"/>
    </location>
</feature>
<gene>
    <name evidence="4" type="ORF">FYJ61_08540</name>
</gene>
<keyword evidence="2" id="KW-1133">Transmembrane helix</keyword>
<keyword evidence="2" id="KW-0472">Membrane</keyword>
<feature type="transmembrane region" description="Helical" evidence="2">
    <location>
        <begin position="97"/>
        <end position="116"/>
    </location>
</feature>
<dbReference type="EMBL" id="VUMW01000031">
    <property type="protein sequence ID" value="MST80483.1"/>
    <property type="molecule type" value="Genomic_DNA"/>
</dbReference>
<name>A0A844FQJ8_9LACO</name>
<dbReference type="Proteomes" id="UP000452141">
    <property type="component" value="Unassembled WGS sequence"/>
</dbReference>
<feature type="transmembrane region" description="Helical" evidence="2">
    <location>
        <begin position="38"/>
        <end position="60"/>
    </location>
</feature>
<feature type="domain" description="VanZ-like" evidence="3">
    <location>
        <begin position="38"/>
        <end position="169"/>
    </location>
</feature>
<dbReference type="AlphaFoldDB" id="A0A844FQJ8"/>
<feature type="compositionally biased region" description="Basic and acidic residues" evidence="1">
    <location>
        <begin position="239"/>
        <end position="251"/>
    </location>
</feature>
<dbReference type="RefSeq" id="WP_154487355.1">
    <property type="nucleotide sequence ID" value="NZ_VUMW01000031.1"/>
</dbReference>
<sequence>MYHELALLIRLAIIFACVVAGYFAILTGNRFFRLVVTVVYGCALFYYVFAARLLTAAIYFNQHPIRLASGPEVLEDPMFWKWGINKVFASYSYSGRYGFLLNVMLFIPLGYILPSWTKWLHSIMITTFIGFCLSFFIEHFQRWTGVGVYDVKDMIANTTGCFLGAVAIMPTLWMKDHKARVKRQARLKAEAEARGEAEAARLDRISRQLANPELTTKTEKIKLSRKAYRELQNSAPNDLPEKKTDEQKQDE</sequence>
<reference evidence="4 5" key="1">
    <citation type="submission" date="2019-08" db="EMBL/GenBank/DDBJ databases">
        <title>In-depth cultivation of the pig gut microbiome towards novel bacterial diversity and tailored functional studies.</title>
        <authorList>
            <person name="Wylensek D."/>
            <person name="Hitch T.C.A."/>
            <person name="Clavel T."/>
        </authorList>
    </citation>
    <scope>NUCLEOTIDE SEQUENCE [LARGE SCALE GENOMIC DNA]</scope>
    <source>
        <strain evidence="4 5">WCA-470BD-2E</strain>
    </source>
</reference>
<feature type="transmembrane region" description="Helical" evidence="2">
    <location>
        <begin position="6"/>
        <end position="26"/>
    </location>
</feature>
<dbReference type="InterPro" id="IPR006976">
    <property type="entry name" value="VanZ-like"/>
</dbReference>
<evidence type="ECO:0000313" key="4">
    <source>
        <dbReference type="EMBL" id="MST80483.1"/>
    </source>
</evidence>
<protein>
    <submittedName>
        <fullName evidence="4">VanZ family protein</fullName>
    </submittedName>
</protein>
<comment type="caution">
    <text evidence="4">The sequence shown here is derived from an EMBL/GenBank/DDBJ whole genome shotgun (WGS) entry which is preliminary data.</text>
</comment>
<feature type="transmembrane region" description="Helical" evidence="2">
    <location>
        <begin position="123"/>
        <end position="142"/>
    </location>
</feature>
<evidence type="ECO:0000259" key="3">
    <source>
        <dbReference type="Pfam" id="PF04892"/>
    </source>
</evidence>
<dbReference type="Pfam" id="PF04892">
    <property type="entry name" value="VanZ"/>
    <property type="match status" value="1"/>
</dbReference>
<organism evidence="4 5">
    <name type="scientific">Lactobacillus equicursoris</name>
    <dbReference type="NCBI Taxonomy" id="420645"/>
    <lineage>
        <taxon>Bacteria</taxon>
        <taxon>Bacillati</taxon>
        <taxon>Bacillota</taxon>
        <taxon>Bacilli</taxon>
        <taxon>Lactobacillales</taxon>
        <taxon>Lactobacillaceae</taxon>
        <taxon>Lactobacillus</taxon>
    </lineage>
</organism>